<dbReference type="EMBL" id="MU277202">
    <property type="protein sequence ID" value="KAI0063685.1"/>
    <property type="molecule type" value="Genomic_DNA"/>
</dbReference>
<evidence type="ECO:0000313" key="2">
    <source>
        <dbReference type="Proteomes" id="UP000814140"/>
    </source>
</evidence>
<proteinExistence type="predicted"/>
<reference evidence="1" key="1">
    <citation type="submission" date="2021-03" db="EMBL/GenBank/DDBJ databases">
        <authorList>
            <consortium name="DOE Joint Genome Institute"/>
            <person name="Ahrendt S."/>
            <person name="Looney B.P."/>
            <person name="Miyauchi S."/>
            <person name="Morin E."/>
            <person name="Drula E."/>
            <person name="Courty P.E."/>
            <person name="Chicoki N."/>
            <person name="Fauchery L."/>
            <person name="Kohler A."/>
            <person name="Kuo A."/>
            <person name="Labutti K."/>
            <person name="Pangilinan J."/>
            <person name="Lipzen A."/>
            <person name="Riley R."/>
            <person name="Andreopoulos W."/>
            <person name="He G."/>
            <person name="Johnson J."/>
            <person name="Barry K.W."/>
            <person name="Grigoriev I.V."/>
            <person name="Nagy L."/>
            <person name="Hibbett D."/>
            <person name="Henrissat B."/>
            <person name="Matheny P.B."/>
            <person name="Labbe J."/>
            <person name="Martin F."/>
        </authorList>
    </citation>
    <scope>NUCLEOTIDE SEQUENCE</scope>
    <source>
        <strain evidence="1">HHB10654</strain>
    </source>
</reference>
<gene>
    <name evidence="1" type="ORF">BV25DRAFT_405449</name>
</gene>
<comment type="caution">
    <text evidence="1">The sequence shown here is derived from an EMBL/GenBank/DDBJ whole genome shotgun (WGS) entry which is preliminary data.</text>
</comment>
<accession>A0ACB8T601</accession>
<sequence length="311" mass="32733">MAFDLFIALCLAFLVPVAHGHGFVHFVANSGQNYTGWNPFVDPYAQPVPSRVVRKIPSDGPVADVSGPDIACNTGGETGTSVLADTPAGSGVTFQWVYWPSDHLGPVSTYMTSCNDDCSSFDASSAKWFKLDADGYDNGTFASQKLMDNNFQWTSTIPAALAPGQYLMRHEIIALHSTGDPQYYPSCTQVNVTGNGSGVPSDQYLVAIPGLYNGVQWPDIYNNFQGLTLPGPPVVELGQGSTASADPSSTAPSSTSASRTTASSASQTTAISSVPAASSTPLSSAPKSTGQCSLSRKRALGRRHSLPARFH</sequence>
<reference evidence="1" key="2">
    <citation type="journal article" date="2022" name="New Phytol.">
        <title>Evolutionary transition to the ectomycorrhizal habit in the genomes of a hyperdiverse lineage of mushroom-forming fungi.</title>
        <authorList>
            <person name="Looney B."/>
            <person name="Miyauchi S."/>
            <person name="Morin E."/>
            <person name="Drula E."/>
            <person name="Courty P.E."/>
            <person name="Kohler A."/>
            <person name="Kuo A."/>
            <person name="LaButti K."/>
            <person name="Pangilinan J."/>
            <person name="Lipzen A."/>
            <person name="Riley R."/>
            <person name="Andreopoulos W."/>
            <person name="He G."/>
            <person name="Johnson J."/>
            <person name="Nolan M."/>
            <person name="Tritt A."/>
            <person name="Barry K.W."/>
            <person name="Grigoriev I.V."/>
            <person name="Nagy L.G."/>
            <person name="Hibbett D."/>
            <person name="Henrissat B."/>
            <person name="Matheny P.B."/>
            <person name="Labbe J."/>
            <person name="Martin F.M."/>
        </authorList>
    </citation>
    <scope>NUCLEOTIDE SEQUENCE</scope>
    <source>
        <strain evidence="1">HHB10654</strain>
    </source>
</reference>
<name>A0ACB8T601_9AGAM</name>
<protein>
    <submittedName>
        <fullName evidence="1">Uncharacterized protein</fullName>
    </submittedName>
</protein>
<dbReference type="Proteomes" id="UP000814140">
    <property type="component" value="Unassembled WGS sequence"/>
</dbReference>
<keyword evidence="2" id="KW-1185">Reference proteome</keyword>
<organism evidence="1 2">
    <name type="scientific">Artomyces pyxidatus</name>
    <dbReference type="NCBI Taxonomy" id="48021"/>
    <lineage>
        <taxon>Eukaryota</taxon>
        <taxon>Fungi</taxon>
        <taxon>Dikarya</taxon>
        <taxon>Basidiomycota</taxon>
        <taxon>Agaricomycotina</taxon>
        <taxon>Agaricomycetes</taxon>
        <taxon>Russulales</taxon>
        <taxon>Auriscalpiaceae</taxon>
        <taxon>Artomyces</taxon>
    </lineage>
</organism>
<evidence type="ECO:0000313" key="1">
    <source>
        <dbReference type="EMBL" id="KAI0063685.1"/>
    </source>
</evidence>